<protein>
    <submittedName>
        <fullName evidence="5">Family 1 glycosylhydrolase</fullName>
    </submittedName>
</protein>
<dbReference type="InterPro" id="IPR017853">
    <property type="entry name" value="GH"/>
</dbReference>
<dbReference type="RefSeq" id="WP_344753761.1">
    <property type="nucleotide sequence ID" value="NZ_BAABBW010000003.1"/>
</dbReference>
<accession>A0ABP8A080</accession>
<dbReference type="InterPro" id="IPR001360">
    <property type="entry name" value="Glyco_hydro_1"/>
</dbReference>
<keyword evidence="2" id="KW-0378">Hydrolase</keyword>
<dbReference type="PRINTS" id="PR00131">
    <property type="entry name" value="GLHYDRLASE1"/>
</dbReference>
<reference evidence="6" key="1">
    <citation type="journal article" date="2019" name="Int. J. Syst. Evol. Microbiol.">
        <title>The Global Catalogue of Microorganisms (GCM) 10K type strain sequencing project: providing services to taxonomists for standard genome sequencing and annotation.</title>
        <authorList>
            <consortium name="The Broad Institute Genomics Platform"/>
            <consortium name="The Broad Institute Genome Sequencing Center for Infectious Disease"/>
            <person name="Wu L."/>
            <person name="Ma J."/>
        </authorList>
    </citation>
    <scope>NUCLEOTIDE SEQUENCE [LARGE SCALE GENOMIC DNA]</scope>
    <source>
        <strain evidence="6">JCM 17591</strain>
    </source>
</reference>
<evidence type="ECO:0000256" key="4">
    <source>
        <dbReference type="RuleBase" id="RU003690"/>
    </source>
</evidence>
<evidence type="ECO:0000313" key="6">
    <source>
        <dbReference type="Proteomes" id="UP001501079"/>
    </source>
</evidence>
<dbReference type="Gene3D" id="3.20.20.80">
    <property type="entry name" value="Glycosidases"/>
    <property type="match status" value="1"/>
</dbReference>
<sequence>MTRTFPDGFIWGAASAAHQIEGNNVNSDWWELEHRPETTVAEPSGDACDSYHRYPEDIRIVSELGLDMYRFSLEWARIEPERGFVSRAELDHYRRMIDTARDHGVTPMVTLHHFTVPRWFAHAGGWRAADAVERFTRFTEAAAGILDDVEWVGTINEPNMVAITSGADAGDAAGSQWQSTHGLPHPSRHVSETLAAAHRAARAVLSGLGHVRSGWTVATQAVQAAPGEPGAEEQAHAYSYPRDAWFLEQAVGDDWVGVQAYTRTIVGPEGPRPVADGVERTLTGWEYYPPALAEGVRLAQKYAPGVPVFVTENGLATGDDARRRDYVRGALEGLHDTMQEGAEVLGYLYWSLLDNYEWGSFAPTFGLVGVDHETFARDVRDSARWLGRVAQANGFVE</sequence>
<evidence type="ECO:0000256" key="1">
    <source>
        <dbReference type="ARBA" id="ARBA00010838"/>
    </source>
</evidence>
<evidence type="ECO:0000313" key="5">
    <source>
        <dbReference type="EMBL" id="GAA4174744.1"/>
    </source>
</evidence>
<comment type="caution">
    <text evidence="5">The sequence shown here is derived from an EMBL/GenBank/DDBJ whole genome shotgun (WGS) entry which is preliminary data.</text>
</comment>
<dbReference type="Pfam" id="PF00232">
    <property type="entry name" value="Glyco_hydro_1"/>
    <property type="match status" value="2"/>
</dbReference>
<evidence type="ECO:0000256" key="3">
    <source>
        <dbReference type="ARBA" id="ARBA00023295"/>
    </source>
</evidence>
<dbReference type="EMBL" id="BAABBW010000003">
    <property type="protein sequence ID" value="GAA4174744.1"/>
    <property type="molecule type" value="Genomic_DNA"/>
</dbReference>
<proteinExistence type="inferred from homology"/>
<dbReference type="SUPFAM" id="SSF51445">
    <property type="entry name" value="(Trans)glycosidases"/>
    <property type="match status" value="1"/>
</dbReference>
<evidence type="ECO:0000256" key="2">
    <source>
        <dbReference type="ARBA" id="ARBA00022801"/>
    </source>
</evidence>
<dbReference type="Proteomes" id="UP001501079">
    <property type="component" value="Unassembled WGS sequence"/>
</dbReference>
<comment type="similarity">
    <text evidence="1 4">Belongs to the glycosyl hydrolase 1 family.</text>
</comment>
<gene>
    <name evidence="5" type="ORF">GCM10022287_19090</name>
</gene>
<dbReference type="PANTHER" id="PTHR10353">
    <property type="entry name" value="GLYCOSYL HYDROLASE"/>
    <property type="match status" value="1"/>
</dbReference>
<dbReference type="PANTHER" id="PTHR10353:SF36">
    <property type="entry name" value="LP05116P"/>
    <property type="match status" value="1"/>
</dbReference>
<keyword evidence="6" id="KW-1185">Reference proteome</keyword>
<name>A0ABP8A080_9MICO</name>
<organism evidence="5 6">
    <name type="scientific">Gryllotalpicola koreensis</name>
    <dbReference type="NCBI Taxonomy" id="993086"/>
    <lineage>
        <taxon>Bacteria</taxon>
        <taxon>Bacillati</taxon>
        <taxon>Actinomycetota</taxon>
        <taxon>Actinomycetes</taxon>
        <taxon>Micrococcales</taxon>
        <taxon>Microbacteriaceae</taxon>
        <taxon>Gryllotalpicola</taxon>
    </lineage>
</organism>
<keyword evidence="3" id="KW-0326">Glycosidase</keyword>